<dbReference type="RefSeq" id="WP_226542498.1">
    <property type="nucleotide sequence ID" value="NZ_CP129013.1"/>
</dbReference>
<protein>
    <submittedName>
        <fullName evidence="1">Uncharacterized protein</fullName>
    </submittedName>
</protein>
<evidence type="ECO:0000313" key="2">
    <source>
        <dbReference type="Proteomes" id="UP001197974"/>
    </source>
</evidence>
<name>A0ABY9JVV4_9BACI</name>
<keyword evidence="2" id="KW-1185">Reference proteome</keyword>
<dbReference type="Proteomes" id="UP001197974">
    <property type="component" value="Chromosome"/>
</dbReference>
<proteinExistence type="predicted"/>
<reference evidence="1 2" key="1">
    <citation type="submission" date="2023-06" db="EMBL/GenBank/DDBJ databases">
        <title>Five Gram-positive bacteria isolated from mangrove sediments in Shenzhen, Guangdong, China.</title>
        <authorList>
            <person name="Yu S."/>
            <person name="Zheng W."/>
            <person name="Huang Y."/>
        </authorList>
    </citation>
    <scope>NUCLEOTIDE SEQUENCE [LARGE SCALE GENOMIC DNA]</scope>
    <source>
        <strain evidence="1 2">SaN35-3</strain>
    </source>
</reference>
<gene>
    <name evidence="1" type="ORF">LC087_17920</name>
</gene>
<dbReference type="EMBL" id="CP129013">
    <property type="protein sequence ID" value="WLR42540.1"/>
    <property type="molecule type" value="Genomic_DNA"/>
</dbReference>
<sequence>MYKINANNSADISEISFGFTSEMDANPSNDGYTYIVKLADTICGSDFVILSDDRVLQTVNENAFIYCCTPVFPYGPYGLTFGRKSYGGYKLYKGLWLITPYLATINNLSNAVIKTADKTMKITYTLQEVQ</sequence>
<organism evidence="1 2">
    <name type="scientific">Bacillus carboniphilus</name>
    <dbReference type="NCBI Taxonomy" id="86663"/>
    <lineage>
        <taxon>Bacteria</taxon>
        <taxon>Bacillati</taxon>
        <taxon>Bacillota</taxon>
        <taxon>Bacilli</taxon>
        <taxon>Bacillales</taxon>
        <taxon>Bacillaceae</taxon>
        <taxon>Bacillus</taxon>
    </lineage>
</organism>
<accession>A0ABY9JVV4</accession>
<evidence type="ECO:0000313" key="1">
    <source>
        <dbReference type="EMBL" id="WLR42540.1"/>
    </source>
</evidence>